<dbReference type="Pfam" id="PF01266">
    <property type="entry name" value="DAO"/>
    <property type="match status" value="1"/>
</dbReference>
<dbReference type="RefSeq" id="WP_106060329.1">
    <property type="nucleotide sequence ID" value="NZ_PVXQ01000027.1"/>
</dbReference>
<feature type="domain" description="BFD-like [2Fe-2S]-binding" evidence="2">
    <location>
        <begin position="386"/>
        <end position="440"/>
    </location>
</feature>
<keyword evidence="4" id="KW-1185">Reference proteome</keyword>
<protein>
    <submittedName>
        <fullName evidence="3">Hydroxyglutarate oxidase</fullName>
    </submittedName>
</protein>
<name>A0A2T0BCJ8_9CLOT</name>
<evidence type="ECO:0000313" key="3">
    <source>
        <dbReference type="EMBL" id="PRR81553.1"/>
    </source>
</evidence>
<dbReference type="PANTHER" id="PTHR42720">
    <property type="entry name" value="GLYCEROL-3-PHOSPHATE DEHYDROGENASE"/>
    <property type="match status" value="1"/>
</dbReference>
<dbReference type="PANTHER" id="PTHR42720:SF1">
    <property type="entry name" value="GLYCEROL 3-PHOSPHATE OXIDASE"/>
    <property type="match status" value="1"/>
</dbReference>
<evidence type="ECO:0000259" key="1">
    <source>
        <dbReference type="Pfam" id="PF01266"/>
    </source>
</evidence>
<dbReference type="EMBL" id="PVXQ01000027">
    <property type="protein sequence ID" value="PRR81553.1"/>
    <property type="molecule type" value="Genomic_DNA"/>
</dbReference>
<dbReference type="Gene3D" id="3.30.9.10">
    <property type="entry name" value="D-Amino Acid Oxidase, subunit A, domain 2"/>
    <property type="match status" value="1"/>
</dbReference>
<gene>
    <name evidence="3" type="ORF">CLVI_23880</name>
</gene>
<dbReference type="Gene3D" id="3.50.50.60">
    <property type="entry name" value="FAD/NAD(P)-binding domain"/>
    <property type="match status" value="1"/>
</dbReference>
<dbReference type="OrthoDB" id="9794226at2"/>
<dbReference type="Proteomes" id="UP000239471">
    <property type="component" value="Unassembled WGS sequence"/>
</dbReference>
<sequence length="469" mass="52725">MDYDVLVVGGGIIGCSVAYEMSKYNLNIALIEKHYDIADDISFINTSVVYDGSETSDTVMASLEKIGSELIEEACSKFKVTYKKIGSLRLGDNDEDILNLQDMYKRAKIRGIDKVHLISQEEALNIEPNLNIPFKKALYSENVAIITPYDLAIAYGEVAADNGVNVRFEEEVLNISNISKGFKVTTNKNKFTCRVVINTIAKEVYIDENIDKLSEENSIIKFSKNMSYYLVDDNIDKALEKIVVKVLDDNTFVLNMPNISGGSILGIKNPRAVNIDDGIEYANMLVPGIHKSNVSNIFSDAYKKDLMVIDDTCMDKGYIRVTGTHYGKITLAPAIAKTISDAIALNLKATEKKDFIDRRREFYRFRDMTMDERNEIISLDKRYGNIICLCNQVTEGEIVDSIRRPLGARTLQGIKRRTGAALGNCHGSFCVRKMVNILAREMDKKPTEIVEDSKDSKVWIGRIKEFDEV</sequence>
<proteinExistence type="predicted"/>
<reference evidence="3 4" key="1">
    <citation type="submission" date="2018-03" db="EMBL/GenBank/DDBJ databases">
        <title>Genome sequence of Clostridium vincentii DSM 10228.</title>
        <authorList>
            <person name="Poehlein A."/>
            <person name="Daniel R."/>
        </authorList>
    </citation>
    <scope>NUCLEOTIDE SEQUENCE [LARGE SCALE GENOMIC DNA]</scope>
    <source>
        <strain evidence="3 4">DSM 10228</strain>
    </source>
</reference>
<dbReference type="CDD" id="cd19946">
    <property type="entry name" value="GlpA-like_Fer2_BFD-like"/>
    <property type="match status" value="1"/>
</dbReference>
<evidence type="ECO:0000313" key="4">
    <source>
        <dbReference type="Proteomes" id="UP000239471"/>
    </source>
</evidence>
<accession>A0A2T0BCJ8</accession>
<feature type="domain" description="FAD dependent oxidoreductase" evidence="1">
    <location>
        <begin position="4"/>
        <end position="341"/>
    </location>
</feature>
<dbReference type="Gene3D" id="1.10.10.1100">
    <property type="entry name" value="BFD-like [2Fe-2S]-binding domain"/>
    <property type="match status" value="1"/>
</dbReference>
<dbReference type="InterPro" id="IPR006076">
    <property type="entry name" value="FAD-dep_OxRdtase"/>
</dbReference>
<dbReference type="InterPro" id="IPR052745">
    <property type="entry name" value="G3P_Oxidase/Oxidoreductase"/>
</dbReference>
<dbReference type="AlphaFoldDB" id="A0A2T0BCJ8"/>
<dbReference type="InterPro" id="IPR036188">
    <property type="entry name" value="FAD/NAD-bd_sf"/>
</dbReference>
<dbReference type="SUPFAM" id="SSF51905">
    <property type="entry name" value="FAD/NAD(P)-binding domain"/>
    <property type="match status" value="1"/>
</dbReference>
<dbReference type="InterPro" id="IPR041854">
    <property type="entry name" value="BFD-like_2Fe2S-bd_dom_sf"/>
</dbReference>
<comment type="caution">
    <text evidence="3">The sequence shown here is derived from an EMBL/GenBank/DDBJ whole genome shotgun (WGS) entry which is preliminary data.</text>
</comment>
<dbReference type="InterPro" id="IPR007419">
    <property type="entry name" value="BFD-like_2Fe2S-bd_dom"/>
</dbReference>
<dbReference type="Pfam" id="PF04324">
    <property type="entry name" value="Fer2_BFD"/>
    <property type="match status" value="1"/>
</dbReference>
<evidence type="ECO:0000259" key="2">
    <source>
        <dbReference type="Pfam" id="PF04324"/>
    </source>
</evidence>
<organism evidence="3 4">
    <name type="scientific">Clostridium vincentii</name>
    <dbReference type="NCBI Taxonomy" id="52704"/>
    <lineage>
        <taxon>Bacteria</taxon>
        <taxon>Bacillati</taxon>
        <taxon>Bacillota</taxon>
        <taxon>Clostridia</taxon>
        <taxon>Eubacteriales</taxon>
        <taxon>Clostridiaceae</taxon>
        <taxon>Clostridium</taxon>
    </lineage>
</organism>